<comment type="caution">
    <text evidence="2">The sequence shown here is derived from an EMBL/GenBank/DDBJ whole genome shotgun (WGS) entry which is preliminary data.</text>
</comment>
<dbReference type="EMBL" id="SDWS01000003">
    <property type="protein sequence ID" value="RYB91490.1"/>
    <property type="molecule type" value="Genomic_DNA"/>
</dbReference>
<feature type="transmembrane region" description="Helical" evidence="1">
    <location>
        <begin position="15"/>
        <end position="34"/>
    </location>
</feature>
<evidence type="ECO:0000313" key="2">
    <source>
        <dbReference type="EMBL" id="RYB91490.1"/>
    </source>
</evidence>
<organism evidence="2 3">
    <name type="scientific">Nocardioides glacieisoli</name>
    <dbReference type="NCBI Taxonomy" id="1168730"/>
    <lineage>
        <taxon>Bacteria</taxon>
        <taxon>Bacillati</taxon>
        <taxon>Actinomycetota</taxon>
        <taxon>Actinomycetes</taxon>
        <taxon>Propionibacteriales</taxon>
        <taxon>Nocardioidaceae</taxon>
        <taxon>Nocardioides</taxon>
    </lineage>
</organism>
<gene>
    <name evidence="2" type="ORF">EUA06_09210</name>
</gene>
<evidence type="ECO:0000256" key="1">
    <source>
        <dbReference type="SAM" id="Phobius"/>
    </source>
</evidence>
<dbReference type="RefSeq" id="WP_129474830.1">
    <property type="nucleotide sequence ID" value="NZ_SDWS01000003.1"/>
</dbReference>
<sequence>MPEASSHTSVAPARTVLLIVLGALLLGAVAGYLVGQRNPAMHATEARCDSSEGSISCQPVDDSGNVEDDGWTYAVPLDVAWTGGGAQHRGRPECLPPTGSAVSDVVRLAWVEVEVDGAGWRQVVSVSC</sequence>
<proteinExistence type="predicted"/>
<dbReference type="OrthoDB" id="3790998at2"/>
<keyword evidence="1" id="KW-1133">Transmembrane helix</keyword>
<accession>A0A4Q2RR91</accession>
<keyword evidence="1" id="KW-0472">Membrane</keyword>
<name>A0A4Q2RR91_9ACTN</name>
<reference evidence="2 3" key="1">
    <citation type="submission" date="2019-01" db="EMBL/GenBank/DDBJ databases">
        <title>Novel species of Nocardioides.</title>
        <authorList>
            <person name="Liu Q."/>
            <person name="Xin Y.-H."/>
        </authorList>
    </citation>
    <scope>NUCLEOTIDE SEQUENCE [LARGE SCALE GENOMIC DNA]</scope>
    <source>
        <strain evidence="2 3">HLT3-15</strain>
    </source>
</reference>
<protein>
    <submittedName>
        <fullName evidence="2">Uncharacterized protein</fullName>
    </submittedName>
</protein>
<evidence type="ECO:0000313" key="3">
    <source>
        <dbReference type="Proteomes" id="UP000291838"/>
    </source>
</evidence>
<keyword evidence="3" id="KW-1185">Reference proteome</keyword>
<dbReference type="AlphaFoldDB" id="A0A4Q2RR91"/>
<dbReference type="Proteomes" id="UP000291838">
    <property type="component" value="Unassembled WGS sequence"/>
</dbReference>
<keyword evidence="1" id="KW-0812">Transmembrane</keyword>